<dbReference type="PANTHER" id="PTHR45670:SF1">
    <property type="entry name" value="E3 UBIQUITIN-PROTEIN LIGASE HECTD1"/>
    <property type="match status" value="1"/>
</dbReference>
<feature type="compositionally biased region" description="Basic and acidic residues" evidence="7">
    <location>
        <begin position="143"/>
        <end position="162"/>
    </location>
</feature>
<feature type="region of interest" description="Disordered" evidence="7">
    <location>
        <begin position="1"/>
        <end position="112"/>
    </location>
</feature>
<feature type="compositionally biased region" description="Basic and acidic residues" evidence="7">
    <location>
        <begin position="1"/>
        <end position="21"/>
    </location>
</feature>
<feature type="region of interest" description="Disordered" evidence="7">
    <location>
        <begin position="125"/>
        <end position="178"/>
    </location>
</feature>
<dbReference type="InterPro" id="IPR011989">
    <property type="entry name" value="ARM-like"/>
</dbReference>
<dbReference type="Gene3D" id="3.90.1750.10">
    <property type="entry name" value="Hect, E3 ligase catalytic domains"/>
    <property type="match status" value="1"/>
</dbReference>
<comment type="similarity">
    <text evidence="2">Belongs to the UPL family. K-HECT subfamily.</text>
</comment>
<feature type="region of interest" description="Disordered" evidence="7">
    <location>
        <begin position="681"/>
        <end position="719"/>
    </location>
</feature>
<feature type="compositionally biased region" description="Basic and acidic residues" evidence="7">
    <location>
        <begin position="681"/>
        <end position="690"/>
    </location>
</feature>
<dbReference type="SUPFAM" id="SSF48371">
    <property type="entry name" value="ARM repeat"/>
    <property type="match status" value="1"/>
</dbReference>
<dbReference type="EC" id="2.3.2.26" evidence="3"/>
<dbReference type="RefSeq" id="XP_460177.2">
    <property type="nucleotide sequence ID" value="XM_460177.1"/>
</dbReference>
<dbReference type="EMBL" id="CR382137">
    <property type="protein sequence ID" value="CAG88450.2"/>
    <property type="molecule type" value="Genomic_DNA"/>
</dbReference>
<dbReference type="PANTHER" id="PTHR45670">
    <property type="entry name" value="E3 UBIQUITIN-PROTEIN LIGASE TRIP12"/>
    <property type="match status" value="1"/>
</dbReference>
<accession>Q6BNP3</accession>
<evidence type="ECO:0000256" key="3">
    <source>
        <dbReference type="ARBA" id="ARBA00012485"/>
    </source>
</evidence>
<dbReference type="eggNOG" id="KOG0170">
    <property type="taxonomic scope" value="Eukaryota"/>
</dbReference>
<dbReference type="Gene3D" id="3.30.2410.10">
    <property type="entry name" value="Hect, E3 ligase catalytic domain"/>
    <property type="match status" value="1"/>
</dbReference>
<comment type="catalytic activity">
    <reaction evidence="1">
        <text>S-ubiquitinyl-[E2 ubiquitin-conjugating enzyme]-L-cysteine + [acceptor protein]-L-lysine = [E2 ubiquitin-conjugating enzyme]-L-cysteine + N(6)-ubiquitinyl-[acceptor protein]-L-lysine.</text>
        <dbReference type="EC" id="2.3.2.26"/>
    </reaction>
</comment>
<feature type="compositionally biased region" description="Acidic residues" evidence="7">
    <location>
        <begin position="23"/>
        <end position="36"/>
    </location>
</feature>
<evidence type="ECO:0000256" key="4">
    <source>
        <dbReference type="ARBA" id="ARBA00022679"/>
    </source>
</evidence>
<evidence type="ECO:0000313" key="10">
    <source>
        <dbReference type="Proteomes" id="UP000000599"/>
    </source>
</evidence>
<dbReference type="InterPro" id="IPR045322">
    <property type="entry name" value="HECTD1/TRIP12-like"/>
</dbReference>
<dbReference type="HOGENOM" id="CLU_000366_1_1_1"/>
<dbReference type="InterPro" id="IPR035983">
    <property type="entry name" value="Hect_E3_ubiquitin_ligase"/>
</dbReference>
<dbReference type="GO" id="GO:0061630">
    <property type="term" value="F:ubiquitin protein ligase activity"/>
    <property type="evidence" value="ECO:0007669"/>
    <property type="project" value="UniProtKB-EC"/>
</dbReference>
<protein>
    <recommendedName>
        <fullName evidence="3">HECT-type E3 ubiquitin transferase</fullName>
        <ecNumber evidence="3">2.3.2.26</ecNumber>
    </recommendedName>
</protein>
<gene>
    <name evidence="9" type="ordered locus">DEHA2E20042g</name>
</gene>
<dbReference type="Proteomes" id="UP000000599">
    <property type="component" value="Chromosome E"/>
</dbReference>
<dbReference type="KEGG" id="dha:DEHA2E20042g"/>
<dbReference type="STRING" id="284592.Q6BNP3"/>
<evidence type="ECO:0000256" key="5">
    <source>
        <dbReference type="ARBA" id="ARBA00022786"/>
    </source>
</evidence>
<evidence type="ECO:0000256" key="7">
    <source>
        <dbReference type="SAM" id="MobiDB-lite"/>
    </source>
</evidence>
<dbReference type="InterPro" id="IPR057948">
    <property type="entry name" value="TPR_TRIP12_N"/>
</dbReference>
<dbReference type="OMA" id="FFTIHAQ"/>
<feature type="region of interest" description="Disordered" evidence="7">
    <location>
        <begin position="1041"/>
        <end position="1062"/>
    </location>
</feature>
<proteinExistence type="inferred from homology"/>
<keyword evidence="5 6" id="KW-0833">Ubl conjugation pathway</keyword>
<dbReference type="PROSITE" id="PS50237">
    <property type="entry name" value="HECT"/>
    <property type="match status" value="1"/>
</dbReference>
<sequence length="1664" mass="188668">MSHSRNYSDKKPEFSRDHLLDSVDSDMSERENEDGGFENHTDEFIDEIEELEDEDDSLQRLSDQAMRRREYDPYDDGDEEEEEEDAEAEEGDEENDVVHGDEDEEEDDLDPVDFLRRLIQTRSQGGRMGALEDENDDEDDDESNSHSDPLRAMRLIGGDRRNTNSYNDRTEDNDERTAAGNGFADVVHRIMRDGIMFSGFDRDNNEMQGLINNLNQRDDPYIILETLNELSERLLMMNGITAERMVPANKLAKSLINIMEDPNLTEELEINLVACRCLYNFLEVNQDFIHDALNNNAVECLCHKLLEITCIDLTEQLLQTLEMISRDPISHNMIIAANGLKACLQYLDFLTIHAQKKCLSIVANSCSNISLANFNMVKNIFDNISEVVRNNTDSNVVESSWLAISGIVMSFKLKPDYLEDLFLNNELLLRELIEIIYISSNKSSNSSTENEATKIPLNFGSCLSLIKSLIILSSVSVEISKTILETCSIGEIIVRSLNKYSKTKPNQKAQLNISSVSINEQNLETITSKSSIDNISVEALMAAPKELLSQFLNLIGYLLPISYDVRDSPFLKDNHEDYEEKIKINENRVVLCKEIIPDSYWAFVNQIWSLLINSFQATMDFEIRKKIVINLSRIISFSDGKGLKKIRGIEMISGLLASMINQSKSTMNKELPMNNNHQKLQFEKKKKNETDVDMLESDDEVDEISQMNSSRKSGSDDASKVNSNCLLLSAFSMSQALIEKSPGLFISDFEREGLFSDSLSILNNLKLLKYDSNDNLPNLTRTNLFSSNYTNKYIDMEFTRDFEYSQTSELIYSKSIKVAQNIEDIYFASRSSGGLSEVPDHMKELEGIRDTLGNEKLIKSFSFSQWKETWNRLKFSLSGSNGEFQISSFELISSGIIESLSFIFTSDIYDFGFEFSDCYKAFVAVFFVNNSGIKSKDSSILLLVNKLQEALTRCESFEIVSSGNTSSISNYNNESYHTSAMARQVKLKLTAEGDILENKLPTGLQNMVLSVHAIATFKSIDTFIKQRLHFLDELNGLGNEGDYKKEKGDDSEGNKEGDSNESSWTIEFLNDGEVIPNETTIYGAVYRSLQTKIDETVDSSKIWANIHNVSYRKVDVAPEPETKPIFYDSNVNVTDLDNYDKNTINILKLLKVLFEMNSFVKNNNPNMSSVSNDCFMNWKLTVKLNRQLEEPLVVASGTLPGWSINVTKRFPFIFPLDTRIFLLQSTSFGYSRLIHQWQIRTNQEIEDNNSINNQRPQLGRPTRHKVRLSRNSILQSAVKVLGLYGSSPGILEIEYFDEVGSGLGPTLEFYATVSKEFSKKKLRLWRDYDSANNNEDDYIFSKTGLFPAPLDKSQASSENGRKVLYFFSNLGKFIARALLDSRIIDFNFNPVFLKFVQFFNQNGIQKAARRDVKKLANMATLRLVDPELADSMEHLLKYAEQFSTVEEHDRDNIKIDDCTINDLSLSFIVPGYPKYELIPNGDDTPVTSSNLETYINKVLEATLYSGIVHQTKAFMDGFSKVFPITSLVIFSPEELVELFGSAEEDWSIETLPSAVNANHGYTKESESITRLINILVGFNDIEKRAFLQFLTGAPKLPIGGFKALRPVFTVVRKQADSGLKDDDYLPSVMTCANYLKLPNYSSESIMREKLLQAVNEGAGAFLLS</sequence>
<feature type="active site" description="Glycyl thioester intermediate" evidence="6">
    <location>
        <position position="1631"/>
    </location>
</feature>
<dbReference type="FunCoup" id="Q6BNP3">
    <property type="interactions" value="1283"/>
</dbReference>
<evidence type="ECO:0000256" key="2">
    <source>
        <dbReference type="ARBA" id="ARBA00006331"/>
    </source>
</evidence>
<evidence type="ECO:0000256" key="6">
    <source>
        <dbReference type="PROSITE-ProRule" id="PRU00104"/>
    </source>
</evidence>
<evidence type="ECO:0000259" key="8">
    <source>
        <dbReference type="PROSITE" id="PS50237"/>
    </source>
</evidence>
<dbReference type="VEuPathDB" id="FungiDB:DEHA2E20042g"/>
<dbReference type="GO" id="GO:0000209">
    <property type="term" value="P:protein polyubiquitination"/>
    <property type="evidence" value="ECO:0007669"/>
    <property type="project" value="TreeGrafter"/>
</dbReference>
<dbReference type="Gene3D" id="3.30.2160.10">
    <property type="entry name" value="Hect, E3 ligase catalytic domain"/>
    <property type="match status" value="1"/>
</dbReference>
<dbReference type="Gene3D" id="1.25.10.10">
    <property type="entry name" value="Leucine-rich Repeat Variant"/>
    <property type="match status" value="1"/>
</dbReference>
<feature type="compositionally biased region" description="Acidic residues" evidence="7">
    <location>
        <begin position="131"/>
        <end position="142"/>
    </location>
</feature>
<feature type="compositionally biased region" description="Basic and acidic residues" evidence="7">
    <location>
        <begin position="1041"/>
        <end position="1058"/>
    </location>
</feature>
<dbReference type="GO" id="GO:0016607">
    <property type="term" value="C:nuclear speck"/>
    <property type="evidence" value="ECO:0007669"/>
    <property type="project" value="TreeGrafter"/>
</dbReference>
<feature type="compositionally biased region" description="Acidic residues" evidence="7">
    <location>
        <begin position="44"/>
        <end position="56"/>
    </location>
</feature>
<evidence type="ECO:0000313" key="9">
    <source>
        <dbReference type="EMBL" id="CAG88450.2"/>
    </source>
</evidence>
<feature type="compositionally biased region" description="Acidic residues" evidence="7">
    <location>
        <begin position="73"/>
        <end position="111"/>
    </location>
</feature>
<keyword evidence="4" id="KW-0808">Transferase</keyword>
<dbReference type="GeneID" id="2902751"/>
<reference evidence="9 10" key="1">
    <citation type="journal article" date="2004" name="Nature">
        <title>Genome evolution in yeasts.</title>
        <authorList>
            <consortium name="Genolevures"/>
            <person name="Dujon B."/>
            <person name="Sherman D."/>
            <person name="Fischer G."/>
            <person name="Durrens P."/>
            <person name="Casaregola S."/>
            <person name="Lafontaine I."/>
            <person name="de Montigny J."/>
            <person name="Marck C."/>
            <person name="Neuveglise C."/>
            <person name="Talla E."/>
            <person name="Goffard N."/>
            <person name="Frangeul L."/>
            <person name="Aigle M."/>
            <person name="Anthouard V."/>
            <person name="Babour A."/>
            <person name="Barbe V."/>
            <person name="Barnay S."/>
            <person name="Blanchin S."/>
            <person name="Beckerich J.M."/>
            <person name="Beyne E."/>
            <person name="Bleykasten C."/>
            <person name="Boisrame A."/>
            <person name="Boyer J."/>
            <person name="Cattolico L."/>
            <person name="Confanioleri F."/>
            <person name="de Daruvar A."/>
            <person name="Despons L."/>
            <person name="Fabre E."/>
            <person name="Fairhead C."/>
            <person name="Ferry-Dumazet H."/>
            <person name="Groppi A."/>
            <person name="Hantraye F."/>
            <person name="Hennequin C."/>
            <person name="Jauniaux N."/>
            <person name="Joyet P."/>
            <person name="Kachouri R."/>
            <person name="Kerrest A."/>
            <person name="Koszul R."/>
            <person name="Lemaire M."/>
            <person name="Lesur I."/>
            <person name="Ma L."/>
            <person name="Muller H."/>
            <person name="Nicaud J.M."/>
            <person name="Nikolski M."/>
            <person name="Oztas S."/>
            <person name="Ozier-Kalogeropoulos O."/>
            <person name="Pellenz S."/>
            <person name="Potier S."/>
            <person name="Richard G.F."/>
            <person name="Straub M.L."/>
            <person name="Suleau A."/>
            <person name="Swennene D."/>
            <person name="Tekaia F."/>
            <person name="Wesolowski-Louvel M."/>
            <person name="Westhof E."/>
            <person name="Wirth B."/>
            <person name="Zeniou-Meyer M."/>
            <person name="Zivanovic I."/>
            <person name="Bolotin-Fukuhara M."/>
            <person name="Thierry A."/>
            <person name="Bouchier C."/>
            <person name="Caudron B."/>
            <person name="Scarpelli C."/>
            <person name="Gaillardin C."/>
            <person name="Weissenbach J."/>
            <person name="Wincker P."/>
            <person name="Souciet J.L."/>
        </authorList>
    </citation>
    <scope>NUCLEOTIDE SEQUENCE [LARGE SCALE GENOMIC DNA]</scope>
    <source>
        <strain evidence="10">ATCC 36239 / CBS 767 / BCRC 21394 / JCM 1990 / NBRC 0083 / IGC 2968</strain>
    </source>
</reference>
<name>Q6BNP3_DEBHA</name>
<dbReference type="GO" id="GO:0043161">
    <property type="term" value="P:proteasome-mediated ubiquitin-dependent protein catabolic process"/>
    <property type="evidence" value="ECO:0007669"/>
    <property type="project" value="TreeGrafter"/>
</dbReference>
<dbReference type="Pfam" id="PF00632">
    <property type="entry name" value="HECT"/>
    <property type="match status" value="1"/>
</dbReference>
<dbReference type="InParanoid" id="Q6BNP3"/>
<organism evidence="9 10">
    <name type="scientific">Debaryomyces hansenii (strain ATCC 36239 / CBS 767 / BCRC 21394 / JCM 1990 / NBRC 0083 / IGC 2968)</name>
    <name type="common">Yeast</name>
    <name type="synonym">Torulaspora hansenii</name>
    <dbReference type="NCBI Taxonomy" id="284592"/>
    <lineage>
        <taxon>Eukaryota</taxon>
        <taxon>Fungi</taxon>
        <taxon>Dikarya</taxon>
        <taxon>Ascomycota</taxon>
        <taxon>Saccharomycotina</taxon>
        <taxon>Pichiomycetes</taxon>
        <taxon>Debaryomycetaceae</taxon>
        <taxon>Debaryomyces</taxon>
    </lineage>
</organism>
<evidence type="ECO:0000256" key="1">
    <source>
        <dbReference type="ARBA" id="ARBA00000885"/>
    </source>
</evidence>
<dbReference type="Pfam" id="PF25579">
    <property type="entry name" value="TPR_TRIP12_N"/>
    <property type="match status" value="1"/>
</dbReference>
<keyword evidence="10" id="KW-1185">Reference proteome</keyword>
<dbReference type="SUPFAM" id="SSF56204">
    <property type="entry name" value="Hect, E3 ligase catalytic domain"/>
    <property type="match status" value="1"/>
</dbReference>
<dbReference type="SMART" id="SM00119">
    <property type="entry name" value="HECTc"/>
    <property type="match status" value="1"/>
</dbReference>
<feature type="compositionally biased region" description="Acidic residues" evidence="7">
    <location>
        <begin position="691"/>
        <end position="703"/>
    </location>
</feature>
<dbReference type="InterPro" id="IPR016024">
    <property type="entry name" value="ARM-type_fold"/>
</dbReference>
<dbReference type="eggNOG" id="KOG0168">
    <property type="taxonomic scope" value="Eukaryota"/>
</dbReference>
<feature type="domain" description="HECT" evidence="8">
    <location>
        <begin position="1304"/>
        <end position="1664"/>
    </location>
</feature>
<dbReference type="InterPro" id="IPR000569">
    <property type="entry name" value="HECT_dom"/>
</dbReference>
<dbReference type="OrthoDB" id="423283at2759"/>